<evidence type="ECO:0000313" key="2">
    <source>
        <dbReference type="Proteomes" id="UP000295706"/>
    </source>
</evidence>
<proteinExistence type="predicted"/>
<dbReference type="AlphaFoldDB" id="A0A4R4JZH9"/>
<gene>
    <name evidence="1" type="ORF">EZE20_22470</name>
</gene>
<sequence>MKPALRLLSWLLMAAMLITCRPDKVEPDPFTDGKPRIVSIRFPGIPEKNVTIDQKNLLITIRVPSVLLKDMVPVLELTENAETMGKAFYTIFAGPESCMGCKEIWVRRLEDQSNTSVVKYKVKLIPNGPLEMGVMKESLHYILHDDPTGVLLVPMINLYGNTVPIAAELVERTTKEKILIDESSRIYPGAETTTNHLILYMYALKNQLPGTYDIDLKMADGRTLRAPQPVVIEKGPAYIASYQQFFYYGLDAPIGTTVLVEGYNLFSGDITLEITDRTGKTFSLGNLVFERYGLRMGIPIPADLPTGQYVMRMYQFGVARPACFRLNVRKGKSSDARIGTIGDDPMPCSVREPVRIGRNIPTNFTYSLTFELPNRPRLKLVPADGNPAVHYGSVAPYVLQPEPIGPAKLIIGSEVPPGLYIATVQYLDINGLVVAESDPYGRLLEVY</sequence>
<reference evidence="1 2" key="1">
    <citation type="submission" date="2019-02" db="EMBL/GenBank/DDBJ databases">
        <title>Arundinibacter roseus gen. nov., sp. nov., a new member of the family Cytophagaceae.</title>
        <authorList>
            <person name="Szuroczki S."/>
            <person name="Khayer B."/>
            <person name="Sproer C."/>
            <person name="Toumi M."/>
            <person name="Szabo A."/>
            <person name="Felfoldi T."/>
            <person name="Schumann P."/>
            <person name="Toth E."/>
        </authorList>
    </citation>
    <scope>NUCLEOTIDE SEQUENCE [LARGE SCALE GENOMIC DNA]</scope>
    <source>
        <strain evidence="1 2">DMA-k-7a</strain>
    </source>
</reference>
<dbReference type="OrthoDB" id="915127at2"/>
<keyword evidence="2" id="KW-1185">Reference proteome</keyword>
<dbReference type="Proteomes" id="UP000295706">
    <property type="component" value="Unassembled WGS sequence"/>
</dbReference>
<dbReference type="EMBL" id="SMJU01000020">
    <property type="protein sequence ID" value="TDB59566.1"/>
    <property type="molecule type" value="Genomic_DNA"/>
</dbReference>
<evidence type="ECO:0000313" key="1">
    <source>
        <dbReference type="EMBL" id="TDB59566.1"/>
    </source>
</evidence>
<accession>A0A4R4JZH9</accession>
<protein>
    <submittedName>
        <fullName evidence="1">Uncharacterized protein</fullName>
    </submittedName>
</protein>
<name>A0A4R4JZH9_9BACT</name>
<comment type="caution">
    <text evidence="1">The sequence shown here is derived from an EMBL/GenBank/DDBJ whole genome shotgun (WGS) entry which is preliminary data.</text>
</comment>
<organism evidence="1 2">
    <name type="scientific">Arundinibacter roseus</name>
    <dbReference type="NCBI Taxonomy" id="2070510"/>
    <lineage>
        <taxon>Bacteria</taxon>
        <taxon>Pseudomonadati</taxon>
        <taxon>Bacteroidota</taxon>
        <taxon>Cytophagia</taxon>
        <taxon>Cytophagales</taxon>
        <taxon>Spirosomataceae</taxon>
        <taxon>Arundinibacter</taxon>
    </lineage>
</organism>
<dbReference type="RefSeq" id="WP_132121991.1">
    <property type="nucleotide sequence ID" value="NZ_SMJU01000020.1"/>
</dbReference>